<evidence type="ECO:0000313" key="2">
    <source>
        <dbReference type="Proteomes" id="UP001222087"/>
    </source>
</evidence>
<accession>A0ABY8AV63</accession>
<dbReference type="SUPFAM" id="SSF52047">
    <property type="entry name" value="RNI-like"/>
    <property type="match status" value="1"/>
</dbReference>
<gene>
    <name evidence="1" type="ORF">PXX05_07290</name>
</gene>
<proteinExistence type="predicted"/>
<evidence type="ECO:0000313" key="1">
    <source>
        <dbReference type="EMBL" id="WED44584.1"/>
    </source>
</evidence>
<dbReference type="Gene3D" id="3.80.10.10">
    <property type="entry name" value="Ribonuclease Inhibitor"/>
    <property type="match status" value="1"/>
</dbReference>
<organism evidence="1 2">
    <name type="scientific">Legionella cardiaca</name>
    <dbReference type="NCBI Taxonomy" id="1071983"/>
    <lineage>
        <taxon>Bacteria</taxon>
        <taxon>Pseudomonadati</taxon>
        <taxon>Pseudomonadota</taxon>
        <taxon>Gammaproteobacteria</taxon>
        <taxon>Legionellales</taxon>
        <taxon>Legionellaceae</taxon>
        <taxon>Legionella</taxon>
    </lineage>
</organism>
<dbReference type="EMBL" id="CP119078">
    <property type="protein sequence ID" value="WED44584.1"/>
    <property type="molecule type" value="Genomic_DNA"/>
</dbReference>
<dbReference type="RefSeq" id="WP_275090405.1">
    <property type="nucleotide sequence ID" value="NZ_CP119078.1"/>
</dbReference>
<dbReference type="Proteomes" id="UP001222087">
    <property type="component" value="Chromosome"/>
</dbReference>
<protein>
    <submittedName>
        <fullName evidence="1">Uncharacterized protein</fullName>
    </submittedName>
</protein>
<name>A0ABY8AV63_9GAMM</name>
<reference evidence="1 2" key="1">
    <citation type="submission" date="2023-02" db="EMBL/GenBank/DDBJ databases">
        <title>Genome Sequence of L. cardiaca H63T.</title>
        <authorList>
            <person name="Lopez A.E."/>
            <person name="Cianciotto N.P."/>
        </authorList>
    </citation>
    <scope>NUCLEOTIDE SEQUENCE [LARGE SCALE GENOMIC DNA]</scope>
    <source>
        <strain evidence="1 2">H63</strain>
    </source>
</reference>
<dbReference type="InterPro" id="IPR032675">
    <property type="entry name" value="LRR_dom_sf"/>
</dbReference>
<sequence length="682" mass="77715">MAAAMVNYSIVAQLIRDYLSKRGDEKALEELIHAFFISDPDQNNTMLVTLLNQLPGKEERSIAKQVIIATVCDSTPIHCPNLKHNFSLASLINWVMSHKFGFIFLDANCLTFNESQWKVLSETLAQSNLQIVDIQAETLKKFGHTQWKFLGDTLTNSNLTTLSIQKNFDELTPENLLTLGVSLKHTTIFELILAGSFFTLFNKAQWQTFENFLFTSNITVLHLDNMNLTDSNIESLRMLSELLTRSRVTTLHFSQNINKFTPAQWKIFTDLLAHSNLTTLSLAHSNLNTFTPLQWELLENALIISKITSLDLSNNNLHAFSVEEWRKLNNILKKSKITSLTLANNSLCLITDECLSDFENTIIESKITALTLSTNSLGILSPSQWQTYARILRHSNITRIDFSDNSFHFFGPEQWIAFENIFVNSKVTTLGFSSKELHHLTKHQWELFKSLIVKSRITTLNISISGLNMLSPCQWETFCETLAASAITTLDNGDVRSLPIEKQQQINIILMCNAVKARLEQDTFAYVALRERIHLPTPVDEVSLEVYIKNLEKMNSSHGHLITGLLLTGLLVDINLPEDNIKSREKRLQDGITYLTKAAEDPKMFSQVTNILWHIRTIHGEHYPSVRKRLLSIWLMPSFETARLFSKTSFPSALAPLPRFFNLPSDKKNTDKPDCPDNYLIY</sequence>
<keyword evidence="2" id="KW-1185">Reference proteome</keyword>